<dbReference type="RefSeq" id="WP_206442725.1">
    <property type="nucleotide sequence ID" value="NZ_JAAKZZ010001022.1"/>
</dbReference>
<sequence length="327" mass="34250">VSAVLQALGRVHVAGQDVDWEALYAESGARRVELPTYAFQHQHYWLLEETADRDPASMGLGSAEHPLLGAMVPLPGSDGVVFTGRLAVNTQRWLADHAVGGMVLLPGTAFAELAIRAGDQVGCGRIEELTLSAPLTLPESGGVQLQVSVDGADGSDRRAFVVYTRDEAEPEASWTEHATGVLAPQAAPPSFDLAQWPPAGAEPVELDGFYEEMAGAGLVYGPVFQGLRAAWRHGGDVYAEVVLPESVRDEAERFGVHPALLDAALHAVGVGDFVGEGAALPFAWSGVELYASGASVLRVRVRGVSGGEVSLEVADAAGLPVVSVESL</sequence>
<evidence type="ECO:0000313" key="5">
    <source>
        <dbReference type="EMBL" id="NGO73955.1"/>
    </source>
</evidence>
<dbReference type="InterPro" id="IPR049551">
    <property type="entry name" value="PKS_DH_C"/>
</dbReference>
<proteinExistence type="predicted"/>
<dbReference type="Gene3D" id="3.30.70.3290">
    <property type="match status" value="1"/>
</dbReference>
<evidence type="ECO:0000313" key="6">
    <source>
        <dbReference type="Proteomes" id="UP000477722"/>
    </source>
</evidence>
<keyword evidence="2" id="KW-0511">Multifunctional enzyme</keyword>
<dbReference type="EMBL" id="JAAKZZ010001022">
    <property type="protein sequence ID" value="NGO73955.1"/>
    <property type="molecule type" value="Genomic_DNA"/>
</dbReference>
<gene>
    <name evidence="5" type="ORF">G5C65_37695</name>
</gene>
<evidence type="ECO:0000259" key="4">
    <source>
        <dbReference type="PROSITE" id="PS52019"/>
    </source>
</evidence>
<feature type="domain" description="PKS/mFAS DH" evidence="4">
    <location>
        <begin position="65"/>
        <end position="327"/>
    </location>
</feature>
<feature type="non-terminal residue" evidence="5">
    <location>
        <position position="327"/>
    </location>
</feature>
<feature type="region of interest" description="N-terminal hotdog fold" evidence="3">
    <location>
        <begin position="65"/>
        <end position="189"/>
    </location>
</feature>
<dbReference type="Proteomes" id="UP000477722">
    <property type="component" value="Unassembled WGS sequence"/>
</dbReference>
<dbReference type="PANTHER" id="PTHR43775">
    <property type="entry name" value="FATTY ACID SYNTHASE"/>
    <property type="match status" value="1"/>
</dbReference>
<dbReference type="PROSITE" id="PS52019">
    <property type="entry name" value="PKS_MFAS_DH"/>
    <property type="match status" value="1"/>
</dbReference>
<accession>A0A6G4X8W4</accession>
<dbReference type="Pfam" id="PF14765">
    <property type="entry name" value="PS-DH"/>
    <property type="match status" value="1"/>
</dbReference>
<keyword evidence="6" id="KW-1185">Reference proteome</keyword>
<dbReference type="Pfam" id="PF21089">
    <property type="entry name" value="PKS_DH_N"/>
    <property type="match status" value="1"/>
</dbReference>
<protein>
    <submittedName>
        <fullName evidence="5">Polyketide synthase</fullName>
    </submittedName>
</protein>
<dbReference type="SMART" id="SM00826">
    <property type="entry name" value="PKS_DH"/>
    <property type="match status" value="1"/>
</dbReference>
<dbReference type="InterPro" id="IPR049900">
    <property type="entry name" value="PKS_mFAS_DH"/>
</dbReference>
<feature type="non-terminal residue" evidence="5">
    <location>
        <position position="1"/>
    </location>
</feature>
<comment type="caution">
    <text evidence="5">The sequence shown here is derived from an EMBL/GenBank/DDBJ whole genome shotgun (WGS) entry which is preliminary data.</text>
</comment>
<dbReference type="InterPro" id="IPR020807">
    <property type="entry name" value="PKS_DH"/>
</dbReference>
<dbReference type="InterPro" id="IPR042104">
    <property type="entry name" value="PKS_dehydratase_sf"/>
</dbReference>
<reference evidence="5 6" key="1">
    <citation type="submission" date="2020-02" db="EMBL/GenBank/DDBJ databases">
        <title>Whole-genome analyses of novel actinobacteria.</title>
        <authorList>
            <person name="Sahin N."/>
            <person name="Tatar D."/>
        </authorList>
    </citation>
    <scope>NUCLEOTIDE SEQUENCE [LARGE SCALE GENOMIC DNA]</scope>
    <source>
        <strain evidence="5 6">SB3404</strain>
    </source>
</reference>
<dbReference type="InterPro" id="IPR050091">
    <property type="entry name" value="PKS_NRPS_Biosynth_Enz"/>
</dbReference>
<dbReference type="InterPro" id="IPR049552">
    <property type="entry name" value="PKS_DH_N"/>
</dbReference>
<dbReference type="AlphaFoldDB" id="A0A6G4X8W4"/>
<dbReference type="GO" id="GO:0004312">
    <property type="term" value="F:fatty acid synthase activity"/>
    <property type="evidence" value="ECO:0007669"/>
    <property type="project" value="TreeGrafter"/>
</dbReference>
<evidence type="ECO:0000256" key="1">
    <source>
        <dbReference type="ARBA" id="ARBA00022679"/>
    </source>
</evidence>
<dbReference type="GO" id="GO:0006633">
    <property type="term" value="P:fatty acid biosynthetic process"/>
    <property type="evidence" value="ECO:0007669"/>
    <property type="project" value="TreeGrafter"/>
</dbReference>
<organism evidence="5 6">
    <name type="scientific">Streptomyces boncukensis</name>
    <dbReference type="NCBI Taxonomy" id="2711219"/>
    <lineage>
        <taxon>Bacteria</taxon>
        <taxon>Bacillati</taxon>
        <taxon>Actinomycetota</taxon>
        <taxon>Actinomycetes</taxon>
        <taxon>Kitasatosporales</taxon>
        <taxon>Streptomycetaceae</taxon>
        <taxon>Streptomyces</taxon>
    </lineage>
</organism>
<keyword evidence="1" id="KW-0808">Transferase</keyword>
<dbReference type="Gene3D" id="3.10.129.110">
    <property type="entry name" value="Polyketide synthase dehydratase"/>
    <property type="match status" value="1"/>
</dbReference>
<feature type="active site" description="Proton acceptor; for dehydratase activity" evidence="3">
    <location>
        <position position="97"/>
    </location>
</feature>
<feature type="active site" description="Proton donor; for dehydratase activity" evidence="3">
    <location>
        <position position="262"/>
    </location>
</feature>
<dbReference type="PANTHER" id="PTHR43775:SF51">
    <property type="entry name" value="INACTIVE PHENOLPHTHIOCEROL SYNTHESIS POLYKETIDE SYNTHASE TYPE I PKS1-RELATED"/>
    <property type="match status" value="1"/>
</dbReference>
<feature type="region of interest" description="C-terminal hotdog fold" evidence="3">
    <location>
        <begin position="201"/>
        <end position="327"/>
    </location>
</feature>
<evidence type="ECO:0000256" key="2">
    <source>
        <dbReference type="ARBA" id="ARBA00023268"/>
    </source>
</evidence>
<name>A0A6G4X8W4_9ACTN</name>
<evidence type="ECO:0000256" key="3">
    <source>
        <dbReference type="PROSITE-ProRule" id="PRU01363"/>
    </source>
</evidence>